<sequence length="665" mass="72509">MAHCSNTANPWYYPLGPNCFNPSALNCFNNSLCPSYASCGTQCLQSNQGCSNNLTICSGFNYWNTNLQVCGSQQQCYDKTTNVCINGTIRCLNSCNGICYSNSQYCYNNAIVCNNNELICNVIYNTVWYAPLGPNCYNPSQLNCFSNLLCPSYLSCGTQCISWQEGCANNRTICPRFYYSNTNLQVWSPQQLCYDSTTNACANGTAICSLSYTRLCGLKFWNPDGQYCINNSLQCINSCGGICYSNSQYCYNNAIICNNGQSVCDVTYNPWQYYPFGLNCYNSSNLNCLTHGTIHWVLIVTTHPNIVVLTTRFAHRIIHVEPNVYNIIKVVLTIEQSVRASTIEIPTCNFVVLSSSATTIQLMLVPTELRSARYRIRNYAEQIAGIQPLNIAPMVVFGVSIRVMAFVILILNIAITAQLFATTANQCYNASQLKCLNNSLCPPNASCASQCLQYNQGCANNRTICSGFYYWNINLQVCGAQQCYDPTNTVCLGNNGTVCPIGSQLCSGSCYFAQWEYCVGGNNTLYCLNNPSSLNCSHCSSTLGSSTAGPSGVTTTVSTTRINGTSTTSGTTSTVASGSCCAIRNCTTDSGCCQPMLLECQCYRLNQTDAFGSCVSPNSTSVSGNTCPVQGRCILNSDCCKCECATVSYIDSSGNQLAKKQCIPR</sequence>
<dbReference type="EMBL" id="CAJOBQ010000514">
    <property type="protein sequence ID" value="CAF4371702.1"/>
    <property type="molecule type" value="Genomic_DNA"/>
</dbReference>
<reference evidence="1" key="1">
    <citation type="submission" date="2021-02" db="EMBL/GenBank/DDBJ databases">
        <authorList>
            <person name="Nowell W R."/>
        </authorList>
    </citation>
    <scope>NUCLEOTIDE SEQUENCE</scope>
</reference>
<comment type="caution">
    <text evidence="1">The sequence shown here is derived from an EMBL/GenBank/DDBJ whole genome shotgun (WGS) entry which is preliminary data.</text>
</comment>
<gene>
    <name evidence="1" type="ORF">TSG867_LOCUS10935</name>
</gene>
<dbReference type="AlphaFoldDB" id="A0A820MF99"/>
<organism evidence="1 2">
    <name type="scientific">Rotaria socialis</name>
    <dbReference type="NCBI Taxonomy" id="392032"/>
    <lineage>
        <taxon>Eukaryota</taxon>
        <taxon>Metazoa</taxon>
        <taxon>Spiralia</taxon>
        <taxon>Gnathifera</taxon>
        <taxon>Rotifera</taxon>
        <taxon>Eurotatoria</taxon>
        <taxon>Bdelloidea</taxon>
        <taxon>Philodinida</taxon>
        <taxon>Philodinidae</taxon>
        <taxon>Rotaria</taxon>
    </lineage>
</organism>
<evidence type="ECO:0000313" key="1">
    <source>
        <dbReference type="EMBL" id="CAF4371702.1"/>
    </source>
</evidence>
<evidence type="ECO:0000313" key="2">
    <source>
        <dbReference type="Proteomes" id="UP000663862"/>
    </source>
</evidence>
<protein>
    <submittedName>
        <fullName evidence="1">Uncharacterized protein</fullName>
    </submittedName>
</protein>
<name>A0A820MF99_9BILA</name>
<dbReference type="Proteomes" id="UP000663862">
    <property type="component" value="Unassembled WGS sequence"/>
</dbReference>
<accession>A0A820MF99</accession>
<proteinExistence type="predicted"/>